<dbReference type="AlphaFoldDB" id="A0A226DI58"/>
<feature type="non-terminal residue" evidence="1">
    <location>
        <position position="1"/>
    </location>
</feature>
<name>A0A226DI58_FOLCA</name>
<organism evidence="1 2">
    <name type="scientific">Folsomia candida</name>
    <name type="common">Springtail</name>
    <dbReference type="NCBI Taxonomy" id="158441"/>
    <lineage>
        <taxon>Eukaryota</taxon>
        <taxon>Metazoa</taxon>
        <taxon>Ecdysozoa</taxon>
        <taxon>Arthropoda</taxon>
        <taxon>Hexapoda</taxon>
        <taxon>Collembola</taxon>
        <taxon>Entomobryomorpha</taxon>
        <taxon>Isotomoidea</taxon>
        <taxon>Isotomidae</taxon>
        <taxon>Proisotominae</taxon>
        <taxon>Folsomia</taxon>
    </lineage>
</organism>
<dbReference type="Proteomes" id="UP000198287">
    <property type="component" value="Unassembled WGS sequence"/>
</dbReference>
<evidence type="ECO:0008006" key="3">
    <source>
        <dbReference type="Google" id="ProtNLM"/>
    </source>
</evidence>
<keyword evidence="2" id="KW-1185">Reference proteome</keyword>
<evidence type="ECO:0000313" key="2">
    <source>
        <dbReference type="Proteomes" id="UP000198287"/>
    </source>
</evidence>
<dbReference type="CDD" id="cd00060">
    <property type="entry name" value="FHA"/>
    <property type="match status" value="1"/>
</dbReference>
<protein>
    <recommendedName>
        <fullName evidence="3">F-box domain-containing protein</fullName>
    </recommendedName>
</protein>
<proteinExistence type="predicted"/>
<accession>A0A226DI58</accession>
<reference evidence="1 2" key="1">
    <citation type="submission" date="2015-12" db="EMBL/GenBank/DDBJ databases">
        <title>The genome of Folsomia candida.</title>
        <authorList>
            <person name="Faddeeva A."/>
            <person name="Derks M.F."/>
            <person name="Anvar Y."/>
            <person name="Smit S."/>
            <person name="Van Straalen N."/>
            <person name="Roelofs D."/>
        </authorList>
    </citation>
    <scope>NUCLEOTIDE SEQUENCE [LARGE SCALE GENOMIC DNA]</scope>
    <source>
        <strain evidence="1 2">VU population</strain>
        <tissue evidence="1">Whole body</tissue>
    </source>
</reference>
<dbReference type="EMBL" id="LNIX01000019">
    <property type="protein sequence ID" value="OXA44387.1"/>
    <property type="molecule type" value="Genomic_DNA"/>
</dbReference>
<evidence type="ECO:0000313" key="1">
    <source>
        <dbReference type="EMBL" id="OXA44387.1"/>
    </source>
</evidence>
<comment type="caution">
    <text evidence="1">The sequence shown here is derived from an EMBL/GenBank/DDBJ whole genome shotgun (WGS) entry which is preliminary data.</text>
</comment>
<gene>
    <name evidence="1" type="ORF">Fcan01_20858</name>
</gene>
<sequence>YTLGSTFPTQGRYGRFIFWSDPTTPQGSPVCEIISKDGNFWMTPLGEIPLFLNNVESKEPTKLKDGDELSLKNVEEGQNSGCPAGSLKFTILSEILSHLNLHELKVARLVAYDWNQEAIRHIKKRAAANFRFCYKTTSSKHVSLDQFSRYTREMENFPPLENWSFTFPEFGINSPQLRAELKQFLGQSHQIKKLKLGGTMKSPFDYKVCHKFIEKLAGSLQHLELFGFWQFVPTTENSSPPSLISDLTKLEVFSVSVTILAPSMLMLTRNLVAILDFWDEIIASPSSQMSFYFNFYHAFGKF</sequence>